<organism evidence="1 2">
    <name type="scientific">Ogataea philodendri</name>
    <dbReference type="NCBI Taxonomy" id="1378263"/>
    <lineage>
        <taxon>Eukaryota</taxon>
        <taxon>Fungi</taxon>
        <taxon>Dikarya</taxon>
        <taxon>Ascomycota</taxon>
        <taxon>Saccharomycotina</taxon>
        <taxon>Pichiomycetes</taxon>
        <taxon>Pichiales</taxon>
        <taxon>Pichiaceae</taxon>
        <taxon>Ogataea</taxon>
    </lineage>
</organism>
<proteinExistence type="predicted"/>
<sequence length="254" mass="28544">MELLGLLLGRRKHAVWKTVGVSLLGLFLPVLTECLPRRNTRPSLQSNKHVAAVNGLDLSAPSAKSSSDHCLVFNRTERTCGVNKSSSLLQKLQTSHQDVELQWMQSQSISDSPVFPNSEVLSHGTITSTWDVTQNSVKLNVVSVLGKLHFREKLSIVVHNHKVRRVQPFHLMHKHMRPLVIRIVGNNNTCWLGTSTVEGLDQLGGLGTWRSTHVHHEMVWLHVQKERRNHRNSLLTGNISNLGLNNQELLSRSV</sequence>
<dbReference type="AlphaFoldDB" id="A0A9P8T8B9"/>
<protein>
    <submittedName>
        <fullName evidence="1">Uncharacterized protein</fullName>
    </submittedName>
</protein>
<evidence type="ECO:0000313" key="2">
    <source>
        <dbReference type="Proteomes" id="UP000769157"/>
    </source>
</evidence>
<reference evidence="1" key="1">
    <citation type="journal article" date="2021" name="Open Biol.">
        <title>Shared evolutionary footprints suggest mitochondrial oxidative damage underlies multiple complex I losses in fungi.</title>
        <authorList>
            <person name="Schikora-Tamarit M.A."/>
            <person name="Marcet-Houben M."/>
            <person name="Nosek J."/>
            <person name="Gabaldon T."/>
        </authorList>
    </citation>
    <scope>NUCLEOTIDE SEQUENCE</scope>
    <source>
        <strain evidence="1">CBS6075</strain>
    </source>
</reference>
<dbReference type="EMBL" id="JAEUBE010000143">
    <property type="protein sequence ID" value="KAH3669050.1"/>
    <property type="molecule type" value="Genomic_DNA"/>
</dbReference>
<dbReference type="GeneID" id="70233613"/>
<reference evidence="1" key="2">
    <citation type="submission" date="2021-01" db="EMBL/GenBank/DDBJ databases">
        <authorList>
            <person name="Schikora-Tamarit M.A."/>
        </authorList>
    </citation>
    <scope>NUCLEOTIDE SEQUENCE</scope>
    <source>
        <strain evidence="1">CBS6075</strain>
    </source>
</reference>
<evidence type="ECO:0000313" key="1">
    <source>
        <dbReference type="EMBL" id="KAH3669050.1"/>
    </source>
</evidence>
<name>A0A9P8T8B9_9ASCO</name>
<comment type="caution">
    <text evidence="1">The sequence shown here is derived from an EMBL/GenBank/DDBJ whole genome shotgun (WGS) entry which is preliminary data.</text>
</comment>
<keyword evidence="2" id="KW-1185">Reference proteome</keyword>
<dbReference type="RefSeq" id="XP_046063433.1">
    <property type="nucleotide sequence ID" value="XM_046202429.1"/>
</dbReference>
<accession>A0A9P8T8B9</accession>
<dbReference type="Proteomes" id="UP000769157">
    <property type="component" value="Unassembled WGS sequence"/>
</dbReference>
<gene>
    <name evidence="1" type="ORF">OGAPHI_001646</name>
</gene>